<dbReference type="InterPro" id="IPR034609">
    <property type="entry name" value="Syce2"/>
</dbReference>
<dbReference type="Ensembl" id="ENSMMDT00005049328.1">
    <property type="protein sequence ID" value="ENSMMDP00005048378.1"/>
    <property type="gene ID" value="ENSMMDG00005021999.1"/>
</dbReference>
<dbReference type="Proteomes" id="UP000472263">
    <property type="component" value="Chromosome 8"/>
</dbReference>
<dbReference type="PANTHER" id="PTHR28398">
    <property type="entry name" value="SYNAPTONEMAL COMPLEX CENTRAL ELEMENT PROTEIN 2"/>
    <property type="match status" value="1"/>
</dbReference>
<dbReference type="GO" id="GO:0000801">
    <property type="term" value="C:central element"/>
    <property type="evidence" value="ECO:0007669"/>
    <property type="project" value="InterPro"/>
</dbReference>
<dbReference type="InParanoid" id="A0A668AB10"/>
<dbReference type="OrthoDB" id="6142414at2759"/>
<dbReference type="PANTHER" id="PTHR28398:SF1">
    <property type="entry name" value="SYNAPTONEMAL COMPLEX CENTRAL ELEMENT PROTEIN 2"/>
    <property type="match status" value="1"/>
</dbReference>
<dbReference type="FunCoup" id="A0A668AB10">
    <property type="interactions" value="3"/>
</dbReference>
<proteinExistence type="predicted"/>
<feature type="region of interest" description="Disordered" evidence="1">
    <location>
        <begin position="1"/>
        <end position="39"/>
    </location>
</feature>
<accession>A0A668AB10</accession>
<sequence>MALCFPGKSAPSCQSTPKPGHHLLLTPAERPTTGQDVMNQSIPAEGTLTFVTPDDSHRQHSVDSSAFLNVSSISERDNVPMSEMPAEGDAEAQCSSPVSSSIEEIGKRAQDLIERINQSRAMDQEIMADFESKLISKVNEVCQQVKEQMFTSYEEHSCGMEASLQELSEVLERSSQLSSDLQEVSHTLSAINTGLLQTPGP</sequence>
<reference evidence="2" key="3">
    <citation type="submission" date="2025-09" db="UniProtKB">
        <authorList>
            <consortium name="Ensembl"/>
        </authorList>
    </citation>
    <scope>IDENTIFICATION</scope>
</reference>
<evidence type="ECO:0000313" key="2">
    <source>
        <dbReference type="Ensembl" id="ENSMMDP00005048378.1"/>
    </source>
</evidence>
<reference evidence="2" key="1">
    <citation type="submission" date="2019-06" db="EMBL/GenBank/DDBJ databases">
        <authorList>
            <consortium name="Wellcome Sanger Institute Data Sharing"/>
        </authorList>
    </citation>
    <scope>NUCLEOTIDE SEQUENCE [LARGE SCALE GENOMIC DNA]</scope>
</reference>
<keyword evidence="3" id="KW-1185">Reference proteome</keyword>
<dbReference type="GO" id="GO:0007130">
    <property type="term" value="P:synaptonemal complex assembly"/>
    <property type="evidence" value="ECO:0007669"/>
    <property type="project" value="InterPro"/>
</dbReference>
<dbReference type="AlphaFoldDB" id="A0A668AB10"/>
<name>A0A668AB10_9TELE</name>
<reference evidence="2" key="2">
    <citation type="submission" date="2025-08" db="UniProtKB">
        <authorList>
            <consortium name="Ensembl"/>
        </authorList>
    </citation>
    <scope>IDENTIFICATION</scope>
</reference>
<gene>
    <name evidence="2" type="primary">syce2</name>
</gene>
<evidence type="ECO:0000313" key="3">
    <source>
        <dbReference type="Proteomes" id="UP000472263"/>
    </source>
</evidence>
<dbReference type="GeneTree" id="ENSGT00940000168682"/>
<organism evidence="2 3">
    <name type="scientific">Myripristis murdjan</name>
    <name type="common">pinecone soldierfish</name>
    <dbReference type="NCBI Taxonomy" id="586833"/>
    <lineage>
        <taxon>Eukaryota</taxon>
        <taxon>Metazoa</taxon>
        <taxon>Chordata</taxon>
        <taxon>Craniata</taxon>
        <taxon>Vertebrata</taxon>
        <taxon>Euteleostomi</taxon>
        <taxon>Actinopterygii</taxon>
        <taxon>Neopterygii</taxon>
        <taxon>Teleostei</taxon>
        <taxon>Neoteleostei</taxon>
        <taxon>Acanthomorphata</taxon>
        <taxon>Holocentriformes</taxon>
        <taxon>Holocentridae</taxon>
        <taxon>Myripristis</taxon>
    </lineage>
</organism>
<evidence type="ECO:0000256" key="1">
    <source>
        <dbReference type="SAM" id="MobiDB-lite"/>
    </source>
</evidence>
<protein>
    <submittedName>
        <fullName evidence="2">Synaptonemal complex central element protein 2</fullName>
    </submittedName>
</protein>